<dbReference type="Proteomes" id="UP001575652">
    <property type="component" value="Unassembled WGS sequence"/>
</dbReference>
<name>A0ABV4URZ0_9MICC</name>
<proteinExistence type="predicted"/>
<keyword evidence="3" id="KW-1185">Reference proteome</keyword>
<accession>A0ABV4URZ0</accession>
<feature type="region of interest" description="Disordered" evidence="1">
    <location>
        <begin position="42"/>
        <end position="62"/>
    </location>
</feature>
<sequence>MARHEAGSKNPDGTPAGGPFAPLPEQAFKPLEAGHELMSIHLPGGPAPRTYTATDDRASREDAQGRILSIGRRDITLTTAVNGPHGPTEYVAKRRAGDDGPDLALDQADVDALYEDARAAEALDAYGAFLEPEDARFRLLKLWTNAGTVHLEIAERRDLDEVIQRVALTSHGQYGDTETWHGFLRERGATESELPLAGEAPFLD</sequence>
<evidence type="ECO:0000313" key="3">
    <source>
        <dbReference type="Proteomes" id="UP001575652"/>
    </source>
</evidence>
<dbReference type="RefSeq" id="WP_373972868.1">
    <property type="nucleotide sequence ID" value="NZ_JBHDLJ010000013.1"/>
</dbReference>
<comment type="caution">
    <text evidence="2">The sequence shown here is derived from an EMBL/GenBank/DDBJ whole genome shotgun (WGS) entry which is preliminary data.</text>
</comment>
<evidence type="ECO:0000313" key="2">
    <source>
        <dbReference type="EMBL" id="MFB0835691.1"/>
    </source>
</evidence>
<dbReference type="EMBL" id="JBHDLJ010000013">
    <property type="protein sequence ID" value="MFB0835691.1"/>
    <property type="molecule type" value="Genomic_DNA"/>
</dbReference>
<gene>
    <name evidence="2" type="ORF">ACETWP_13955</name>
</gene>
<reference evidence="2 3" key="1">
    <citation type="submission" date="2024-09" db="EMBL/GenBank/DDBJ databases">
        <authorList>
            <person name="Salinas-Garcia M.A."/>
            <person name="Prieme A."/>
        </authorList>
    </citation>
    <scope>NUCLEOTIDE SEQUENCE [LARGE SCALE GENOMIC DNA]</scope>
    <source>
        <strain evidence="2 3">DSM 21081</strain>
    </source>
</reference>
<protein>
    <submittedName>
        <fullName evidence="2">Uncharacterized protein</fullName>
    </submittedName>
</protein>
<evidence type="ECO:0000256" key="1">
    <source>
        <dbReference type="SAM" id="MobiDB-lite"/>
    </source>
</evidence>
<feature type="region of interest" description="Disordered" evidence="1">
    <location>
        <begin position="1"/>
        <end position="25"/>
    </location>
</feature>
<organism evidence="2 3">
    <name type="scientific">Arthrobacter halodurans</name>
    <dbReference type="NCBI Taxonomy" id="516699"/>
    <lineage>
        <taxon>Bacteria</taxon>
        <taxon>Bacillati</taxon>
        <taxon>Actinomycetota</taxon>
        <taxon>Actinomycetes</taxon>
        <taxon>Micrococcales</taxon>
        <taxon>Micrococcaceae</taxon>
        <taxon>Arthrobacter</taxon>
    </lineage>
</organism>